<evidence type="ECO:0000313" key="4">
    <source>
        <dbReference type="EMBL" id="PJC30389.1"/>
    </source>
</evidence>
<feature type="domain" description="SUF system FeS cluster assembly SufBD core" evidence="2">
    <location>
        <begin position="207"/>
        <end position="441"/>
    </location>
</feature>
<dbReference type="SUPFAM" id="SSF101960">
    <property type="entry name" value="Stabilizer of iron transporter SufD"/>
    <property type="match status" value="1"/>
</dbReference>
<evidence type="ECO:0000259" key="2">
    <source>
        <dbReference type="Pfam" id="PF01458"/>
    </source>
</evidence>
<dbReference type="InterPro" id="IPR037284">
    <property type="entry name" value="SUF_FeS_clus_asmbl_SufBD_sf"/>
</dbReference>
<dbReference type="GO" id="GO:0016226">
    <property type="term" value="P:iron-sulfur cluster assembly"/>
    <property type="evidence" value="ECO:0007669"/>
    <property type="project" value="InterPro"/>
</dbReference>
<dbReference type="NCBIfam" id="TIGR01980">
    <property type="entry name" value="sufB"/>
    <property type="match status" value="1"/>
</dbReference>
<organism evidence="4 5">
    <name type="scientific">Candidatus Roizmanbacteria bacterium CG_4_9_14_0_2_um_filter_39_13</name>
    <dbReference type="NCBI Taxonomy" id="1974839"/>
    <lineage>
        <taxon>Bacteria</taxon>
        <taxon>Candidatus Roizmaniibacteriota</taxon>
    </lineage>
</organism>
<dbReference type="AlphaFoldDB" id="A0A2M8EX13"/>
<dbReference type="InterPro" id="IPR000825">
    <property type="entry name" value="SUF_FeS_clus_asmbl_SufBD_core"/>
</dbReference>
<evidence type="ECO:0000256" key="1">
    <source>
        <dbReference type="ARBA" id="ARBA00043967"/>
    </source>
</evidence>
<protein>
    <submittedName>
        <fullName evidence="4">Fe-S cluster assembly protein SufB</fullName>
    </submittedName>
</protein>
<dbReference type="Pfam" id="PF19295">
    <property type="entry name" value="SufBD_N"/>
    <property type="match status" value="1"/>
</dbReference>
<dbReference type="InterPro" id="IPR055346">
    <property type="entry name" value="Fe-S_cluster_assembly_SufBD"/>
</dbReference>
<dbReference type="InterPro" id="IPR010231">
    <property type="entry name" value="SUF_FeS_clus_asmbl_SufB"/>
</dbReference>
<feature type="domain" description="SUF system FeS cluster assembly SufBD N-terminal" evidence="3">
    <location>
        <begin position="48"/>
        <end position="204"/>
    </location>
</feature>
<comment type="similarity">
    <text evidence="1">Belongs to the iron-sulfur cluster assembly SufBD family.</text>
</comment>
<accession>A0A2M8EX13</accession>
<dbReference type="Proteomes" id="UP000231383">
    <property type="component" value="Unassembled WGS sequence"/>
</dbReference>
<dbReference type="PANTHER" id="PTHR30508">
    <property type="entry name" value="FES CLUSTER ASSEMBLY PROTEIN SUF"/>
    <property type="match status" value="1"/>
</dbReference>
<proteinExistence type="inferred from homology"/>
<name>A0A2M8EX13_9BACT</name>
<dbReference type="InterPro" id="IPR045595">
    <property type="entry name" value="SufBD_N"/>
</dbReference>
<evidence type="ECO:0000313" key="5">
    <source>
        <dbReference type="Proteomes" id="UP000231383"/>
    </source>
</evidence>
<gene>
    <name evidence="4" type="primary">sufB</name>
    <name evidence="4" type="ORF">CO051_06070</name>
</gene>
<dbReference type="EMBL" id="PFSC01000156">
    <property type="protein sequence ID" value="PJC30389.1"/>
    <property type="molecule type" value="Genomic_DNA"/>
</dbReference>
<reference evidence="5" key="1">
    <citation type="submission" date="2017-09" db="EMBL/GenBank/DDBJ databases">
        <title>Depth-based differentiation of microbial function through sediment-hosted aquifers and enrichment of novel symbionts in the deep terrestrial subsurface.</title>
        <authorList>
            <person name="Probst A.J."/>
            <person name="Ladd B."/>
            <person name="Jarett J.K."/>
            <person name="Geller-Mcgrath D.E."/>
            <person name="Sieber C.M.K."/>
            <person name="Emerson J.B."/>
            <person name="Anantharaman K."/>
            <person name="Thomas B.C."/>
            <person name="Malmstrom R."/>
            <person name="Stieglmeier M."/>
            <person name="Klingl A."/>
            <person name="Woyke T."/>
            <person name="Ryan C.M."/>
            <person name="Banfield J.F."/>
        </authorList>
    </citation>
    <scope>NUCLEOTIDE SEQUENCE [LARGE SCALE GENOMIC DNA]</scope>
</reference>
<sequence>MKVTRDKQKEDLNFDYKYGFSMPEKSFYKAKKGLREDVVRMISKIKKEPDWMLEFRLKAYKIFLEKNMPKFGPSLENIDFDNIYYYLKPTENQADAWEDLPAEIKETYDRIGVPEAEKKFLAGVSAQYESEVVYESVNKELAKEGVIFCDMDTALREHEDIVKEYFGTLIPAHDNKFAALNSAVWSGGSFVYVPKGVKVKLPLQAYFRINAERFGQFERTLIIAEEGSDVHYVEGCTAPIYTSESLHAAVVEIFVKKDAHVRYTTVQNWSTNIYNLVTKRTHCGENGFMEWIDCNIGSGITMKYPSVYLHGEGARGEVLSIAFAGKGQIQDAGAKMMHFAPNTSSRIVSKSISKDGGRTSYRGLVQVSPGAKNSTVFVSCDALILDEESRSDTYPTMKIKENDVEIQHEATVEKLGDEKLFYLRSRGLNRADAESALVLGFMEPVTKKIPLEYSIELNRLIKLEMEGSVG</sequence>
<comment type="caution">
    <text evidence="4">The sequence shown here is derived from an EMBL/GenBank/DDBJ whole genome shotgun (WGS) entry which is preliminary data.</text>
</comment>
<dbReference type="Pfam" id="PF01458">
    <property type="entry name" value="SUFBD_core"/>
    <property type="match status" value="1"/>
</dbReference>
<evidence type="ECO:0000259" key="3">
    <source>
        <dbReference type="Pfam" id="PF19295"/>
    </source>
</evidence>
<dbReference type="PANTHER" id="PTHR30508:SF1">
    <property type="entry name" value="UPF0051 PROTEIN ABCI8, CHLOROPLASTIC-RELATED"/>
    <property type="match status" value="1"/>
</dbReference>